<dbReference type="PANTHER" id="PTHR31906">
    <property type="entry name" value="PLASTID-LIPID-ASSOCIATED PROTEIN 4, CHLOROPLASTIC-RELATED"/>
    <property type="match status" value="1"/>
</dbReference>
<feature type="domain" description="Plastid lipid-associated protein/fibrillin conserved" evidence="5">
    <location>
        <begin position="17"/>
        <end position="83"/>
    </location>
</feature>
<keyword evidence="7" id="KW-1185">Reference proteome</keyword>
<name>A0A9R1WZS3_LACSA</name>
<dbReference type="AlphaFoldDB" id="A0A9R1WZS3"/>
<dbReference type="InterPro" id="IPR039633">
    <property type="entry name" value="PAP"/>
</dbReference>
<evidence type="ECO:0000256" key="3">
    <source>
        <dbReference type="ARBA" id="ARBA00022946"/>
    </source>
</evidence>
<dbReference type="EMBL" id="NBSK02000008">
    <property type="protein sequence ID" value="KAJ0191177.1"/>
    <property type="molecule type" value="Genomic_DNA"/>
</dbReference>
<evidence type="ECO:0000259" key="5">
    <source>
        <dbReference type="Pfam" id="PF04755"/>
    </source>
</evidence>
<accession>A0A9R1WZS3</accession>
<evidence type="ECO:0000256" key="4">
    <source>
        <dbReference type="SAM" id="MobiDB-lite"/>
    </source>
</evidence>
<reference evidence="6 7" key="1">
    <citation type="journal article" date="2017" name="Nat. Commun.">
        <title>Genome assembly with in vitro proximity ligation data and whole-genome triplication in lettuce.</title>
        <authorList>
            <person name="Reyes-Chin-Wo S."/>
            <person name="Wang Z."/>
            <person name="Yang X."/>
            <person name="Kozik A."/>
            <person name="Arikit S."/>
            <person name="Song C."/>
            <person name="Xia L."/>
            <person name="Froenicke L."/>
            <person name="Lavelle D.O."/>
            <person name="Truco M.J."/>
            <person name="Xia R."/>
            <person name="Zhu S."/>
            <person name="Xu C."/>
            <person name="Xu H."/>
            <person name="Xu X."/>
            <person name="Cox K."/>
            <person name="Korf I."/>
            <person name="Meyers B.C."/>
            <person name="Michelmore R.W."/>
        </authorList>
    </citation>
    <scope>NUCLEOTIDE SEQUENCE [LARGE SCALE GENOMIC DNA]</scope>
    <source>
        <strain evidence="7">cv. Salinas</strain>
        <tissue evidence="6">Seedlings</tissue>
    </source>
</reference>
<dbReference type="InterPro" id="IPR006843">
    <property type="entry name" value="PAP/fibrillin_dom"/>
</dbReference>
<proteinExistence type="predicted"/>
<protein>
    <recommendedName>
        <fullName evidence="5">Plastid lipid-associated protein/fibrillin conserved domain-containing protein</fullName>
    </recommendedName>
</protein>
<evidence type="ECO:0000256" key="1">
    <source>
        <dbReference type="ARBA" id="ARBA00004474"/>
    </source>
</evidence>
<gene>
    <name evidence="6" type="ORF">LSAT_V11C800438830</name>
</gene>
<evidence type="ECO:0000256" key="2">
    <source>
        <dbReference type="ARBA" id="ARBA00022640"/>
    </source>
</evidence>
<comment type="caution">
    <text evidence="6">The sequence shown here is derived from an EMBL/GenBank/DDBJ whole genome shotgun (WGS) entry which is preliminary data.</text>
</comment>
<keyword evidence="2" id="KW-0934">Plastid</keyword>
<evidence type="ECO:0000313" key="6">
    <source>
        <dbReference type="EMBL" id="KAJ0191177.1"/>
    </source>
</evidence>
<dbReference type="Proteomes" id="UP000235145">
    <property type="component" value="Unassembled WGS sequence"/>
</dbReference>
<organism evidence="6 7">
    <name type="scientific">Lactuca sativa</name>
    <name type="common">Garden lettuce</name>
    <dbReference type="NCBI Taxonomy" id="4236"/>
    <lineage>
        <taxon>Eukaryota</taxon>
        <taxon>Viridiplantae</taxon>
        <taxon>Streptophyta</taxon>
        <taxon>Embryophyta</taxon>
        <taxon>Tracheophyta</taxon>
        <taxon>Spermatophyta</taxon>
        <taxon>Magnoliopsida</taxon>
        <taxon>eudicotyledons</taxon>
        <taxon>Gunneridae</taxon>
        <taxon>Pentapetalae</taxon>
        <taxon>asterids</taxon>
        <taxon>campanulids</taxon>
        <taxon>Asterales</taxon>
        <taxon>Asteraceae</taxon>
        <taxon>Cichorioideae</taxon>
        <taxon>Cichorieae</taxon>
        <taxon>Lactucinae</taxon>
        <taxon>Lactuca</taxon>
    </lineage>
</organism>
<keyword evidence="3" id="KW-0809">Transit peptide</keyword>
<sequence length="138" mass="15491">MPCTFFILLKAFRILSLYTAFSELLPLLALGITPLLEVEKICQQISATTLTINNSITFSTLFATFTSISSANFEVRSTSRIQMLLSPKKMISGIALHPRWQQPPPVTVKPPQDSLDRQPPSPRPPNNEQTLKHEEVQE</sequence>
<dbReference type="Pfam" id="PF04755">
    <property type="entry name" value="PAP_fibrillin"/>
    <property type="match status" value="1"/>
</dbReference>
<feature type="region of interest" description="Disordered" evidence="4">
    <location>
        <begin position="97"/>
        <end position="138"/>
    </location>
</feature>
<dbReference type="GO" id="GO:0009536">
    <property type="term" value="C:plastid"/>
    <property type="evidence" value="ECO:0007669"/>
    <property type="project" value="UniProtKB-SubCell"/>
</dbReference>
<evidence type="ECO:0000313" key="7">
    <source>
        <dbReference type="Proteomes" id="UP000235145"/>
    </source>
</evidence>
<comment type="subcellular location">
    <subcellularLocation>
        <location evidence="1">Plastid</location>
    </subcellularLocation>
</comment>